<dbReference type="Proteomes" id="UP001595882">
    <property type="component" value="Unassembled WGS sequence"/>
</dbReference>
<proteinExistence type="inferred from homology"/>
<accession>A0ABV8WSK7</accession>
<dbReference type="EMBL" id="JBHSDT010000003">
    <property type="protein sequence ID" value="MFC4402058.1"/>
    <property type="molecule type" value="Genomic_DNA"/>
</dbReference>
<dbReference type="PANTHER" id="PTHR33393:SF12">
    <property type="entry name" value="CAPSULE BIOSYNTHESIS PROTEIN CAPA"/>
    <property type="match status" value="1"/>
</dbReference>
<comment type="similarity">
    <text evidence="1">Belongs to the CapA family.</text>
</comment>
<dbReference type="CDD" id="cd07381">
    <property type="entry name" value="MPP_CapA"/>
    <property type="match status" value="1"/>
</dbReference>
<evidence type="ECO:0000313" key="4">
    <source>
        <dbReference type="Proteomes" id="UP001595882"/>
    </source>
</evidence>
<dbReference type="RefSeq" id="WP_390249282.1">
    <property type="nucleotide sequence ID" value="NZ_JBHSDT010000003.1"/>
</dbReference>
<evidence type="ECO:0000259" key="2">
    <source>
        <dbReference type="SMART" id="SM00854"/>
    </source>
</evidence>
<dbReference type="SMART" id="SM00854">
    <property type="entry name" value="PGA_cap"/>
    <property type="match status" value="1"/>
</dbReference>
<dbReference type="PANTHER" id="PTHR33393">
    <property type="entry name" value="POLYGLUTAMINE SYNTHESIS ACCESSORY PROTEIN RV0574C-RELATED"/>
    <property type="match status" value="1"/>
</dbReference>
<comment type="caution">
    <text evidence="3">The sequence shown here is derived from an EMBL/GenBank/DDBJ whole genome shotgun (WGS) entry which is preliminary data.</text>
</comment>
<reference evidence="4" key="1">
    <citation type="journal article" date="2019" name="Int. J. Syst. Evol. Microbiol.">
        <title>The Global Catalogue of Microorganisms (GCM) 10K type strain sequencing project: providing services to taxonomists for standard genome sequencing and annotation.</title>
        <authorList>
            <consortium name="The Broad Institute Genomics Platform"/>
            <consortium name="The Broad Institute Genome Sequencing Center for Infectious Disease"/>
            <person name="Wu L."/>
            <person name="Ma J."/>
        </authorList>
    </citation>
    <scope>NUCLEOTIDE SEQUENCE [LARGE SCALE GENOMIC DNA]</scope>
    <source>
        <strain evidence="4">CCUG 37865</strain>
    </source>
</reference>
<protein>
    <submittedName>
        <fullName evidence="3">CapA family protein</fullName>
    </submittedName>
</protein>
<keyword evidence="4" id="KW-1185">Reference proteome</keyword>
<dbReference type="InterPro" id="IPR029052">
    <property type="entry name" value="Metallo-depent_PP-like"/>
</dbReference>
<dbReference type="SUPFAM" id="SSF56300">
    <property type="entry name" value="Metallo-dependent phosphatases"/>
    <property type="match status" value="1"/>
</dbReference>
<name>A0ABV8WSK7_9BACI</name>
<dbReference type="Pfam" id="PF09587">
    <property type="entry name" value="PGA_cap"/>
    <property type="match status" value="1"/>
</dbReference>
<evidence type="ECO:0000313" key="3">
    <source>
        <dbReference type="EMBL" id="MFC4402058.1"/>
    </source>
</evidence>
<evidence type="ECO:0000256" key="1">
    <source>
        <dbReference type="ARBA" id="ARBA00005662"/>
    </source>
</evidence>
<dbReference type="InterPro" id="IPR052169">
    <property type="entry name" value="CW_Biosynth-Accessory"/>
</dbReference>
<dbReference type="InterPro" id="IPR019079">
    <property type="entry name" value="Capsule_synth_CapA"/>
</dbReference>
<gene>
    <name evidence="3" type="ORF">ACFOY7_03105</name>
</gene>
<sequence>MKKNNTIMVKYNRFFEFDNGKGMTTVRIPRLIGCLFVLFILGCSGQVPEGRNLSLKLSVLTEKNQTSALVESLTSEVKTISVAAIGDLLIHDRVYNTAKTADGYNFLPMFEKVQNYLERPEITIANQETITGGSAIGLSSYPRFNSPYDLADNLKEVGIDLVTMANNHTLDRGEVAIRNAISYYEKIGLEYTGSFKSKKDQERIRVIETDAQISVAFLSYTYGTNGITIPEGKEYLVNTIDRKQLEEEVVKAQTLADAVIVSYHFGDEYERFPNSIQKELAQFAADIGVDVVIGHHPHVLQPIEWVDGNNGGHTLVAYSLGNFLSGQDELYRRIGGIFQFEITKQVTKNHETIQVHSPSFLPTFVDYSLKDGRMMNFSVIPLSEVTDKQVASNSNCFTEIEKHMTRWLPELRVIKK</sequence>
<dbReference type="Gene3D" id="3.60.21.10">
    <property type="match status" value="1"/>
</dbReference>
<organism evidence="3 4">
    <name type="scientific">Gracilibacillus xinjiangensis</name>
    <dbReference type="NCBI Taxonomy" id="1193282"/>
    <lineage>
        <taxon>Bacteria</taxon>
        <taxon>Bacillati</taxon>
        <taxon>Bacillota</taxon>
        <taxon>Bacilli</taxon>
        <taxon>Bacillales</taxon>
        <taxon>Bacillaceae</taxon>
        <taxon>Gracilibacillus</taxon>
    </lineage>
</organism>
<feature type="domain" description="Capsule synthesis protein CapA" evidence="2">
    <location>
        <begin position="81"/>
        <end position="327"/>
    </location>
</feature>